<evidence type="ECO:0000313" key="1">
    <source>
        <dbReference type="EMBL" id="DAD95723.1"/>
    </source>
</evidence>
<protein>
    <submittedName>
        <fullName evidence="1">Uncharacterized protein</fullName>
    </submittedName>
</protein>
<name>A0A8S5NNT5_9CAUD</name>
<organism evidence="1">
    <name type="scientific">Myoviridae sp. ctkOm7</name>
    <dbReference type="NCBI Taxonomy" id="2826690"/>
    <lineage>
        <taxon>Viruses</taxon>
        <taxon>Duplodnaviria</taxon>
        <taxon>Heunggongvirae</taxon>
        <taxon>Uroviricota</taxon>
        <taxon>Caudoviricetes</taxon>
    </lineage>
</organism>
<sequence length="162" mass="19216">MAQKKKQKQKKKQNKSERVKWKLSFPPALKRKNFFSCIKGGVRSDCVIFDFKKFAQIAASVYPGGVYSLDDVLQVFLYYFEQYERHTGRPHPPIRASQIVRICQDMPYIDQQSKGGYEDISPLDYRTMIDQHFATKYRHCDYNINHFFSGKIRALRFYEACY</sequence>
<accession>A0A8S5NNT5</accession>
<dbReference type="EMBL" id="BK015199">
    <property type="protein sequence ID" value="DAD95723.1"/>
    <property type="molecule type" value="Genomic_DNA"/>
</dbReference>
<proteinExistence type="predicted"/>
<reference evidence="1" key="1">
    <citation type="journal article" date="2021" name="Proc. Natl. Acad. Sci. U.S.A.">
        <title>A Catalog of Tens of Thousands of Viruses from Human Metagenomes Reveals Hidden Associations with Chronic Diseases.</title>
        <authorList>
            <person name="Tisza M.J."/>
            <person name="Buck C.B."/>
        </authorList>
    </citation>
    <scope>NUCLEOTIDE SEQUENCE</scope>
    <source>
        <strain evidence="1">CtkOm7</strain>
    </source>
</reference>